<sequence>MALNIYLLQGNRATKVWSAKNNRFGECTITRASEYTTFDSLKYNFNGEHSYVLVKSKNLPPYLQDVYVEGITTRIHDGSDSSEEENSHRSSEEDDDKEEDSDEQGGHHRLHELKIRVYNHTVEFKNKLRVVVSTGRGFFLMLPPLPPFSLFMGKGHISKCATLI</sequence>
<name>Q4RV99_TETNG</name>
<dbReference type="AlphaFoldDB" id="Q4RV99"/>
<dbReference type="Pfam" id="PF00094">
    <property type="entry name" value="VWD"/>
    <property type="match status" value="1"/>
</dbReference>
<protein>
    <submittedName>
        <fullName evidence="3">(spotted green pufferfish) hypothetical protein</fullName>
    </submittedName>
</protein>
<gene>
    <name evidence="3" type="ORF">GSTENG00028436001</name>
</gene>
<dbReference type="OrthoDB" id="8446575at2759"/>
<dbReference type="InterPro" id="IPR001846">
    <property type="entry name" value="VWF_type-D"/>
</dbReference>
<feature type="compositionally biased region" description="Acidic residues" evidence="1">
    <location>
        <begin position="92"/>
        <end position="103"/>
    </location>
</feature>
<dbReference type="EMBL" id="CAAE01014992">
    <property type="protein sequence ID" value="CAG07683.1"/>
    <property type="molecule type" value="Genomic_DNA"/>
</dbReference>
<evidence type="ECO:0000313" key="3">
    <source>
        <dbReference type="EMBL" id="CAG07683.1"/>
    </source>
</evidence>
<organism evidence="3">
    <name type="scientific">Tetraodon nigroviridis</name>
    <name type="common">Spotted green pufferfish</name>
    <name type="synonym">Chelonodon nigroviridis</name>
    <dbReference type="NCBI Taxonomy" id="99883"/>
    <lineage>
        <taxon>Eukaryota</taxon>
        <taxon>Metazoa</taxon>
        <taxon>Chordata</taxon>
        <taxon>Craniata</taxon>
        <taxon>Vertebrata</taxon>
        <taxon>Euteleostomi</taxon>
        <taxon>Actinopterygii</taxon>
        <taxon>Neopterygii</taxon>
        <taxon>Teleostei</taxon>
        <taxon>Neoteleostei</taxon>
        <taxon>Acanthomorphata</taxon>
        <taxon>Eupercaria</taxon>
        <taxon>Tetraodontiformes</taxon>
        <taxon>Tetradontoidea</taxon>
        <taxon>Tetraodontidae</taxon>
        <taxon>Tetraodon</taxon>
    </lineage>
</organism>
<dbReference type="PROSITE" id="PS51233">
    <property type="entry name" value="VWFD"/>
    <property type="match status" value="1"/>
</dbReference>
<dbReference type="KEGG" id="tng:GSTEN00028436G001"/>
<feature type="compositionally biased region" description="Basic and acidic residues" evidence="1">
    <location>
        <begin position="74"/>
        <end position="91"/>
    </location>
</feature>
<evidence type="ECO:0000256" key="1">
    <source>
        <dbReference type="SAM" id="MobiDB-lite"/>
    </source>
</evidence>
<comment type="caution">
    <text evidence="3">The sequence shown here is derived from an EMBL/GenBank/DDBJ whole genome shotgun (WGS) entry which is preliminary data.</text>
</comment>
<evidence type="ECO:0000259" key="2">
    <source>
        <dbReference type="PROSITE" id="PS51233"/>
    </source>
</evidence>
<reference evidence="3" key="2">
    <citation type="submission" date="2004-02" db="EMBL/GenBank/DDBJ databases">
        <authorList>
            <consortium name="Genoscope"/>
            <consortium name="Whitehead Institute Centre for Genome Research"/>
        </authorList>
    </citation>
    <scope>NUCLEOTIDE SEQUENCE</scope>
</reference>
<feature type="domain" description="VWFD" evidence="2">
    <location>
        <begin position="25"/>
        <end position="164"/>
    </location>
</feature>
<proteinExistence type="predicted"/>
<feature type="region of interest" description="Disordered" evidence="1">
    <location>
        <begin position="74"/>
        <end position="110"/>
    </location>
</feature>
<accession>Q4RV99</accession>
<reference evidence="3" key="1">
    <citation type="journal article" date="2004" name="Nature">
        <title>Genome duplication in the teleost fish Tetraodon nigroviridis reveals the early vertebrate proto-karyotype.</title>
        <authorList>
            <person name="Jaillon O."/>
            <person name="Aury J.-M."/>
            <person name="Brunet F."/>
            <person name="Petit J.-L."/>
            <person name="Stange-Thomann N."/>
            <person name="Mauceli E."/>
            <person name="Bouneau L."/>
            <person name="Fischer C."/>
            <person name="Ozouf-Costaz C."/>
            <person name="Bernot A."/>
            <person name="Nicaud S."/>
            <person name="Jaffe D."/>
            <person name="Fisher S."/>
            <person name="Lutfalla G."/>
            <person name="Dossat C."/>
            <person name="Segurens B."/>
            <person name="Dasilva C."/>
            <person name="Salanoubat M."/>
            <person name="Levy M."/>
            <person name="Boudet N."/>
            <person name="Castellano S."/>
            <person name="Anthouard V."/>
            <person name="Jubin C."/>
            <person name="Castelli V."/>
            <person name="Katinka M."/>
            <person name="Vacherie B."/>
            <person name="Biemont C."/>
            <person name="Skalli Z."/>
            <person name="Cattolico L."/>
            <person name="Poulain J."/>
            <person name="De Berardinis V."/>
            <person name="Cruaud C."/>
            <person name="Duprat S."/>
            <person name="Brottier P."/>
            <person name="Coutanceau J.-P."/>
            <person name="Gouzy J."/>
            <person name="Parra G."/>
            <person name="Lardier G."/>
            <person name="Chapple C."/>
            <person name="McKernan K.J."/>
            <person name="McEwan P."/>
            <person name="Bosak S."/>
            <person name="Kellis M."/>
            <person name="Volff J.-N."/>
            <person name="Guigo R."/>
            <person name="Zody M.C."/>
            <person name="Mesirov J."/>
            <person name="Lindblad-Toh K."/>
            <person name="Birren B."/>
            <person name="Nusbaum C."/>
            <person name="Kahn D."/>
            <person name="Robinson-Rechavi M."/>
            <person name="Laudet V."/>
            <person name="Schachter V."/>
            <person name="Quetier F."/>
            <person name="Saurin W."/>
            <person name="Scarpelli C."/>
            <person name="Wincker P."/>
            <person name="Lander E.S."/>
            <person name="Weissenbach J."/>
            <person name="Roest Crollius H."/>
        </authorList>
    </citation>
    <scope>NUCLEOTIDE SEQUENCE [LARGE SCALE GENOMIC DNA]</scope>
</reference>